<proteinExistence type="predicted"/>
<evidence type="ECO:0000259" key="1">
    <source>
        <dbReference type="Pfam" id="PF18480"/>
    </source>
</evidence>
<accession>A0A5B1CD98</accession>
<dbReference type="Proteomes" id="UP000322699">
    <property type="component" value="Unassembled WGS sequence"/>
</dbReference>
<comment type="caution">
    <text evidence="2">The sequence shown here is derived from an EMBL/GenBank/DDBJ whole genome shotgun (WGS) entry which is preliminary data.</text>
</comment>
<keyword evidence="3" id="KW-1185">Reference proteome</keyword>
<feature type="domain" description="DUF5615" evidence="1">
    <location>
        <begin position="7"/>
        <end position="51"/>
    </location>
</feature>
<organism evidence="2 3">
    <name type="scientific">Rubripirellula obstinata</name>
    <dbReference type="NCBI Taxonomy" id="406547"/>
    <lineage>
        <taxon>Bacteria</taxon>
        <taxon>Pseudomonadati</taxon>
        <taxon>Planctomycetota</taxon>
        <taxon>Planctomycetia</taxon>
        <taxon>Pirellulales</taxon>
        <taxon>Pirellulaceae</taxon>
        <taxon>Rubripirellula</taxon>
    </lineage>
</organism>
<dbReference type="InterPro" id="IPR041049">
    <property type="entry name" value="DUF5615"/>
</dbReference>
<reference evidence="2 3" key="1">
    <citation type="submission" date="2019-08" db="EMBL/GenBank/DDBJ databases">
        <title>Deep-cultivation of Planctomycetes and their phenomic and genomic characterization uncovers novel biology.</title>
        <authorList>
            <person name="Wiegand S."/>
            <person name="Jogler M."/>
            <person name="Boedeker C."/>
            <person name="Pinto D."/>
            <person name="Vollmers J."/>
            <person name="Rivas-Marin E."/>
            <person name="Kohn T."/>
            <person name="Peeters S.H."/>
            <person name="Heuer A."/>
            <person name="Rast P."/>
            <person name="Oberbeckmann S."/>
            <person name="Bunk B."/>
            <person name="Jeske O."/>
            <person name="Meyerdierks A."/>
            <person name="Storesund J.E."/>
            <person name="Kallscheuer N."/>
            <person name="Luecker S."/>
            <person name="Lage O.M."/>
            <person name="Pohl T."/>
            <person name="Merkel B.J."/>
            <person name="Hornburger P."/>
            <person name="Mueller R.-W."/>
            <person name="Bruemmer F."/>
            <person name="Labrenz M."/>
            <person name="Spormann A.M."/>
            <person name="Op Den Camp H."/>
            <person name="Overmann J."/>
            <person name="Amann R."/>
            <person name="Jetten M.S.M."/>
            <person name="Mascher T."/>
            <person name="Medema M.H."/>
            <person name="Devos D.P."/>
            <person name="Kaster A.-K."/>
            <person name="Ovreas L."/>
            <person name="Rohde M."/>
            <person name="Galperin M.Y."/>
            <person name="Jogler C."/>
        </authorList>
    </citation>
    <scope>NUCLEOTIDE SEQUENCE [LARGE SCALE GENOMIC DNA]</scope>
    <source>
        <strain evidence="2 3">LF1</strain>
    </source>
</reference>
<name>A0A5B1CD98_9BACT</name>
<sequence length="57" mass="6312">MKLSECRLLTDENIHRVVVAHLRSIGFDVLDVREQGLSGSSDTKLLKLATDSFAQPT</sequence>
<dbReference type="Pfam" id="PF18480">
    <property type="entry name" value="DUF5615"/>
    <property type="match status" value="1"/>
</dbReference>
<dbReference type="EMBL" id="VRLW01000001">
    <property type="protein sequence ID" value="KAA1259097.1"/>
    <property type="molecule type" value="Genomic_DNA"/>
</dbReference>
<dbReference type="RefSeq" id="WP_157593976.1">
    <property type="nucleotide sequence ID" value="NZ_LWSK01000117.1"/>
</dbReference>
<evidence type="ECO:0000313" key="2">
    <source>
        <dbReference type="EMBL" id="KAA1259097.1"/>
    </source>
</evidence>
<dbReference type="OrthoDB" id="285620at2"/>
<dbReference type="AlphaFoldDB" id="A0A5B1CD98"/>
<gene>
    <name evidence="2" type="ORF">LF1_16250</name>
</gene>
<evidence type="ECO:0000313" key="3">
    <source>
        <dbReference type="Proteomes" id="UP000322699"/>
    </source>
</evidence>
<protein>
    <recommendedName>
        <fullName evidence="1">DUF5615 domain-containing protein</fullName>
    </recommendedName>
</protein>